<dbReference type="GO" id="GO:0005576">
    <property type="term" value="C:extracellular region"/>
    <property type="evidence" value="ECO:0007669"/>
    <property type="project" value="UniProtKB-SubCell"/>
</dbReference>
<keyword evidence="5" id="KW-1015">Disulfide bond</keyword>
<evidence type="ECO:0000256" key="4">
    <source>
        <dbReference type="ARBA" id="ARBA00022729"/>
    </source>
</evidence>
<evidence type="ECO:0000313" key="7">
    <source>
        <dbReference type="EMBL" id="RID50367.1"/>
    </source>
</evidence>
<dbReference type="GO" id="GO:0007165">
    <property type="term" value="P:signal transduction"/>
    <property type="evidence" value="ECO:0007669"/>
    <property type="project" value="InterPro"/>
</dbReference>
<reference evidence="7 8" key="1">
    <citation type="submission" date="2018-06" db="EMBL/GenBank/DDBJ databases">
        <title>WGS assembly of Brassica rapa FPsc.</title>
        <authorList>
            <person name="Bowman J."/>
            <person name="Kohchi T."/>
            <person name="Yamato K."/>
            <person name="Jenkins J."/>
            <person name="Shu S."/>
            <person name="Ishizaki K."/>
            <person name="Yamaoka S."/>
            <person name="Nishihama R."/>
            <person name="Nakamura Y."/>
            <person name="Berger F."/>
            <person name="Adam C."/>
            <person name="Aki S."/>
            <person name="Althoff F."/>
            <person name="Araki T."/>
            <person name="Arteaga-Vazquez M."/>
            <person name="Balasubrmanian S."/>
            <person name="Bauer D."/>
            <person name="Boehm C."/>
            <person name="Briginshaw L."/>
            <person name="Caballero-Perez J."/>
            <person name="Catarino B."/>
            <person name="Chen F."/>
            <person name="Chiyoda S."/>
            <person name="Chovatia M."/>
            <person name="Davies K."/>
            <person name="Delmans M."/>
            <person name="Demura T."/>
            <person name="Dierschke T."/>
            <person name="Dolan L."/>
            <person name="Dorantes-Acosta A."/>
            <person name="Eklund D."/>
            <person name="Florent S."/>
            <person name="Flores-Sandoval E."/>
            <person name="Fujiyama A."/>
            <person name="Fukuzawa H."/>
            <person name="Galik B."/>
            <person name="Grimanelli D."/>
            <person name="Grimwood J."/>
            <person name="Grossniklaus U."/>
            <person name="Hamada T."/>
            <person name="Haseloff J."/>
            <person name="Hetherington A."/>
            <person name="Higo A."/>
            <person name="Hirakawa Y."/>
            <person name="Hundley H."/>
            <person name="Ikeda Y."/>
            <person name="Inoue K."/>
            <person name="Inoue S."/>
            <person name="Ishida S."/>
            <person name="Jia Q."/>
            <person name="Kakita M."/>
            <person name="Kanazawa T."/>
            <person name="Kawai Y."/>
            <person name="Kawashima T."/>
            <person name="Kennedy M."/>
            <person name="Kinose K."/>
            <person name="Kinoshita T."/>
            <person name="Kohara Y."/>
            <person name="Koide E."/>
            <person name="Komatsu K."/>
            <person name="Kopischke S."/>
            <person name="Kubo M."/>
            <person name="Kyozuka J."/>
            <person name="Lagercrantz U."/>
            <person name="Lin S."/>
            <person name="Lindquist E."/>
            <person name="Lipzen A."/>
            <person name="Lu C."/>
            <person name="Luna E."/>
            <person name="Martienssen R."/>
            <person name="Minamino N."/>
            <person name="Mizutani M."/>
            <person name="Mizutani M."/>
            <person name="Mochizuki N."/>
            <person name="Monte I."/>
            <person name="Mosher R."/>
            <person name="Nagasaki H."/>
            <person name="Nakagami H."/>
            <person name="Naramoto S."/>
            <person name="Nishitani K."/>
            <person name="Ohtani M."/>
            <person name="Okamoto T."/>
            <person name="Okumura M."/>
            <person name="Phillips J."/>
            <person name="Pollak B."/>
            <person name="Reinders A."/>
            <person name="Roevekamp M."/>
            <person name="Sano R."/>
            <person name="Sawa S."/>
            <person name="Schmid M."/>
            <person name="Shirakawa M."/>
            <person name="Solano R."/>
            <person name="Spunde A."/>
            <person name="Suetsugu N."/>
            <person name="Sugano S."/>
            <person name="Sugiyama A."/>
            <person name="Sun R."/>
            <person name="Suzuki Y."/>
            <person name="Takenaka M."/>
            <person name="Takezawa D."/>
            <person name="Tomogane H."/>
            <person name="Tsuzuki M."/>
            <person name="Ueda T."/>
            <person name="Umeda M."/>
            <person name="Ward J."/>
            <person name="Watanabe Y."/>
            <person name="Yazaki K."/>
            <person name="Yokoyama R."/>
            <person name="Yoshitake Y."/>
            <person name="Yotsui I."/>
            <person name="Zachgo S."/>
            <person name="Schmutz J."/>
        </authorList>
    </citation>
    <scope>NUCLEOTIDE SEQUENCE [LARGE SCALE GENOMIC DNA]</scope>
    <source>
        <strain evidence="8">cv. B-3</strain>
    </source>
</reference>
<evidence type="ECO:0000256" key="2">
    <source>
        <dbReference type="ARBA" id="ARBA00006722"/>
    </source>
</evidence>
<dbReference type="Proteomes" id="UP000264353">
    <property type="component" value="Chromosome A8"/>
</dbReference>
<evidence type="ECO:0000256" key="5">
    <source>
        <dbReference type="ARBA" id="ARBA00023157"/>
    </source>
</evidence>
<dbReference type="InterPro" id="IPR010682">
    <property type="entry name" value="SCRL"/>
</dbReference>
<comment type="subcellular location">
    <subcellularLocation>
        <location evidence="1">Secreted</location>
    </subcellularLocation>
</comment>
<evidence type="ECO:0000256" key="6">
    <source>
        <dbReference type="SAM" id="SignalP"/>
    </source>
</evidence>
<keyword evidence="3" id="KW-0964">Secreted</keyword>
<feature type="chain" id="PRO_5017333606" evidence="6">
    <location>
        <begin position="26"/>
        <end position="83"/>
    </location>
</feature>
<dbReference type="PANTHER" id="PTHR34450:SF5">
    <property type="entry name" value="DEFENSIN-LIKE PROTEIN 229-RELATED"/>
    <property type="match status" value="1"/>
</dbReference>
<dbReference type="Pfam" id="PF06876">
    <property type="entry name" value="SCRL"/>
    <property type="match status" value="1"/>
</dbReference>
<protein>
    <submittedName>
        <fullName evidence="7">Uncharacterized protein</fullName>
    </submittedName>
</protein>
<name>A0A397YAP5_BRACM</name>
<accession>A0A397YAP5</accession>
<dbReference type="EMBL" id="CM010635">
    <property type="protein sequence ID" value="RID50367.1"/>
    <property type="molecule type" value="Genomic_DNA"/>
</dbReference>
<comment type="similarity">
    <text evidence="2">Belongs to the DEFL family.</text>
</comment>
<sequence length="83" mass="9141">MKSTLFLVSCVFMFLFLSHIQEVDGVRPMAQCPRKQIFGGGGCGSDGNKTCIKSFVKQGGDKPISCECDDIVDEHLCRCIFNC</sequence>
<evidence type="ECO:0000256" key="3">
    <source>
        <dbReference type="ARBA" id="ARBA00022525"/>
    </source>
</evidence>
<proteinExistence type="inferred from homology"/>
<dbReference type="AlphaFoldDB" id="A0A397YAP5"/>
<keyword evidence="4 6" id="KW-0732">Signal</keyword>
<evidence type="ECO:0000313" key="8">
    <source>
        <dbReference type="Proteomes" id="UP000264353"/>
    </source>
</evidence>
<feature type="signal peptide" evidence="6">
    <location>
        <begin position="1"/>
        <end position="25"/>
    </location>
</feature>
<organism evidence="7 8">
    <name type="scientific">Brassica campestris</name>
    <name type="common">Field mustard</name>
    <dbReference type="NCBI Taxonomy" id="3711"/>
    <lineage>
        <taxon>Eukaryota</taxon>
        <taxon>Viridiplantae</taxon>
        <taxon>Streptophyta</taxon>
        <taxon>Embryophyta</taxon>
        <taxon>Tracheophyta</taxon>
        <taxon>Spermatophyta</taxon>
        <taxon>Magnoliopsida</taxon>
        <taxon>eudicotyledons</taxon>
        <taxon>Gunneridae</taxon>
        <taxon>Pentapetalae</taxon>
        <taxon>rosids</taxon>
        <taxon>malvids</taxon>
        <taxon>Brassicales</taxon>
        <taxon>Brassicaceae</taxon>
        <taxon>Brassiceae</taxon>
        <taxon>Brassica</taxon>
    </lineage>
</organism>
<evidence type="ECO:0000256" key="1">
    <source>
        <dbReference type="ARBA" id="ARBA00004613"/>
    </source>
</evidence>
<gene>
    <name evidence="7" type="ORF">BRARA_H01102</name>
</gene>
<dbReference type="PANTHER" id="PTHR34450">
    <property type="entry name" value="DEFENSIN-LIKE PROTEIN 245-RELATED"/>
    <property type="match status" value="1"/>
</dbReference>